<evidence type="ECO:0000256" key="10">
    <source>
        <dbReference type="ARBA" id="ARBA00029362"/>
    </source>
</evidence>
<evidence type="ECO:0000256" key="4">
    <source>
        <dbReference type="ARBA" id="ARBA00022490"/>
    </source>
</evidence>
<keyword evidence="11" id="KW-0539">Nucleus</keyword>
<evidence type="ECO:0000256" key="2">
    <source>
        <dbReference type="ARBA" id="ARBA00010958"/>
    </source>
</evidence>
<evidence type="ECO:0000256" key="6">
    <source>
        <dbReference type="ARBA" id="ARBA00022801"/>
    </source>
</evidence>
<dbReference type="EMBL" id="APWK03000221">
    <property type="protein sequence ID" value="PHH49319.1"/>
    <property type="molecule type" value="Genomic_DNA"/>
</dbReference>
<dbReference type="STRING" id="1035309.A0A2C5W125"/>
<dbReference type="EC" id="3.4.22.-" evidence="11"/>
<dbReference type="GO" id="GO:0000045">
    <property type="term" value="P:autophagosome assembly"/>
    <property type="evidence" value="ECO:0007669"/>
    <property type="project" value="TreeGrafter"/>
</dbReference>
<dbReference type="GO" id="GO:0015031">
    <property type="term" value="P:protein transport"/>
    <property type="evidence" value="ECO:0007669"/>
    <property type="project" value="UniProtKB-KW"/>
</dbReference>
<evidence type="ECO:0000256" key="7">
    <source>
        <dbReference type="ARBA" id="ARBA00022807"/>
    </source>
</evidence>
<dbReference type="Proteomes" id="UP000222788">
    <property type="component" value="Unassembled WGS sequence"/>
</dbReference>
<keyword evidence="6 11" id="KW-0378">Hydrolase</keyword>
<dbReference type="OrthoDB" id="2960936at2759"/>
<evidence type="ECO:0000256" key="8">
    <source>
        <dbReference type="ARBA" id="ARBA00022927"/>
    </source>
</evidence>
<comment type="caution">
    <text evidence="13">The sequence shown here is derived from an EMBL/GenBank/DDBJ whole genome shotgun (WGS) entry which is preliminary data.</text>
</comment>
<dbReference type="AlphaFoldDB" id="A0A2C5W125"/>
<comment type="similarity">
    <text evidence="2 11">Belongs to the peptidase C54 family.</text>
</comment>
<keyword evidence="14" id="KW-1185">Reference proteome</keyword>
<gene>
    <name evidence="13" type="primary">cpr-1</name>
    <name evidence="13" type="ORF">CFIMG_007029RA</name>
</gene>
<evidence type="ECO:0000259" key="12">
    <source>
        <dbReference type="Pfam" id="PF03416"/>
    </source>
</evidence>
<dbReference type="GO" id="GO:0034727">
    <property type="term" value="P:piecemeal microautophagy of the nucleus"/>
    <property type="evidence" value="ECO:0007669"/>
    <property type="project" value="TreeGrafter"/>
</dbReference>
<evidence type="ECO:0000256" key="11">
    <source>
        <dbReference type="RuleBase" id="RU363115"/>
    </source>
</evidence>
<evidence type="ECO:0000256" key="1">
    <source>
        <dbReference type="ARBA" id="ARBA00004329"/>
    </source>
</evidence>
<dbReference type="GO" id="GO:0004197">
    <property type="term" value="F:cysteine-type endopeptidase activity"/>
    <property type="evidence" value="ECO:0007669"/>
    <property type="project" value="TreeGrafter"/>
</dbReference>
<dbReference type="InterPro" id="IPR046792">
    <property type="entry name" value="Peptidase_C54_cat"/>
</dbReference>
<evidence type="ECO:0000313" key="13">
    <source>
        <dbReference type="EMBL" id="PHH49319.1"/>
    </source>
</evidence>
<dbReference type="GO" id="GO:0035973">
    <property type="term" value="P:aggrephagy"/>
    <property type="evidence" value="ECO:0007669"/>
    <property type="project" value="TreeGrafter"/>
</dbReference>
<protein>
    <recommendedName>
        <fullName evidence="11">Cysteine protease</fullName>
        <ecNumber evidence="11">3.4.22.-</ecNumber>
    </recommendedName>
</protein>
<keyword evidence="4 11" id="KW-0963">Cytoplasm</keyword>
<dbReference type="InterPro" id="IPR038765">
    <property type="entry name" value="Papain-like_cys_pep_sf"/>
</dbReference>
<dbReference type="PANTHER" id="PTHR22624">
    <property type="entry name" value="CYSTEINE PROTEASE ATG4"/>
    <property type="match status" value="1"/>
</dbReference>
<comment type="catalytic activity">
    <reaction evidence="10">
        <text>[protein]-C-terminal L-amino acid-glycyl-phosphatidylethanolamide + H2O = [protein]-C-terminal L-amino acid-glycine + a 1,2-diacyl-sn-glycero-3-phosphoethanolamine</text>
        <dbReference type="Rhea" id="RHEA:67548"/>
        <dbReference type="Rhea" id="RHEA-COMP:17323"/>
        <dbReference type="Rhea" id="RHEA-COMP:17324"/>
        <dbReference type="ChEBI" id="CHEBI:15377"/>
        <dbReference type="ChEBI" id="CHEBI:64612"/>
        <dbReference type="ChEBI" id="CHEBI:172940"/>
        <dbReference type="ChEBI" id="CHEBI:172941"/>
    </reaction>
    <physiologicalReaction direction="left-to-right" evidence="10">
        <dbReference type="Rhea" id="RHEA:67549"/>
    </physiologicalReaction>
</comment>
<keyword evidence="5 11" id="KW-0645">Protease</keyword>
<dbReference type="InterPro" id="IPR005078">
    <property type="entry name" value="Peptidase_C54"/>
</dbReference>
<dbReference type="SMR" id="A0A2C5W125"/>
<dbReference type="GO" id="GO:0000423">
    <property type="term" value="P:mitophagy"/>
    <property type="evidence" value="ECO:0007669"/>
    <property type="project" value="TreeGrafter"/>
</dbReference>
<evidence type="ECO:0000256" key="9">
    <source>
        <dbReference type="ARBA" id="ARBA00023006"/>
    </source>
</evidence>
<proteinExistence type="inferred from homology"/>
<dbReference type="GO" id="GO:0000407">
    <property type="term" value="C:phagophore assembly site"/>
    <property type="evidence" value="ECO:0007669"/>
    <property type="project" value="UniProtKB-SubCell"/>
</dbReference>
<evidence type="ECO:0000313" key="14">
    <source>
        <dbReference type="Proteomes" id="UP000222788"/>
    </source>
</evidence>
<dbReference type="GO" id="GO:0016485">
    <property type="term" value="P:protein processing"/>
    <property type="evidence" value="ECO:0007669"/>
    <property type="project" value="TreeGrafter"/>
</dbReference>
<dbReference type="Pfam" id="PF03416">
    <property type="entry name" value="Peptidase_C54"/>
    <property type="match status" value="1"/>
</dbReference>
<evidence type="ECO:0000256" key="3">
    <source>
        <dbReference type="ARBA" id="ARBA00022448"/>
    </source>
</evidence>
<comment type="function">
    <text evidence="11">Required for selective autophagic degradation of the nucleus (nucleophagy) as well as for mitophagy which contributes to regulate mitochondrial quantity and quality by eliminating the mitochondria to a basal level to fulfill cellular energy requirements and preventing excess ROS production.</text>
</comment>
<feature type="domain" description="Peptidase C54 catalytic" evidence="12">
    <location>
        <begin position="121"/>
        <end position="408"/>
    </location>
</feature>
<accession>A0A2C5W125</accession>
<dbReference type="PANTHER" id="PTHR22624:SF49">
    <property type="entry name" value="CYSTEINE PROTEASE"/>
    <property type="match status" value="1"/>
</dbReference>
<reference evidence="13 14" key="1">
    <citation type="journal article" date="2013" name="Fungal Biol.">
        <title>Analysis of microsatellite markers in the genome of the plant pathogen Ceratocystis fimbriata.</title>
        <authorList>
            <person name="Simpson M.C."/>
            <person name="Wilken P.M."/>
            <person name="Coetzee M.P."/>
            <person name="Wingfield M.J."/>
            <person name="Wingfield B.D."/>
        </authorList>
    </citation>
    <scope>NUCLEOTIDE SEQUENCE [LARGE SCALE GENOMIC DNA]</scope>
    <source>
        <strain evidence="13 14">CBS 114723</strain>
    </source>
</reference>
<reference evidence="13 14" key="2">
    <citation type="journal article" date="2013" name="IMA Fungus">
        <title>IMA Genome-F 1: Ceratocystis fimbriata: Draft nuclear genome sequence for the plant pathogen, Ceratocystis fimbriata.</title>
        <authorList>
            <person name="Wilken P.M."/>
            <person name="Steenkamp E.T."/>
            <person name="Wingfield M.J."/>
            <person name="de Beer Z.W."/>
            <person name="Wingfield B.D."/>
        </authorList>
    </citation>
    <scope>NUCLEOTIDE SEQUENCE [LARGE SCALE GENOMIC DNA]</scope>
    <source>
        <strain evidence="13 14">CBS 114723</strain>
    </source>
</reference>
<keyword evidence="3" id="KW-0813">Transport</keyword>
<comment type="subcellular location">
    <subcellularLocation>
        <location evidence="11">Nucleus</location>
    </subcellularLocation>
    <subcellularLocation>
        <location evidence="11">Cytoplasm</location>
    </subcellularLocation>
    <subcellularLocation>
        <location evidence="1">Preautophagosomal structure</location>
    </subcellularLocation>
</comment>
<keyword evidence="8" id="KW-0653">Protein transport</keyword>
<evidence type="ECO:0000256" key="5">
    <source>
        <dbReference type="ARBA" id="ARBA00022670"/>
    </source>
</evidence>
<organism evidence="13 14">
    <name type="scientific">Ceratocystis fimbriata CBS 114723</name>
    <dbReference type="NCBI Taxonomy" id="1035309"/>
    <lineage>
        <taxon>Eukaryota</taxon>
        <taxon>Fungi</taxon>
        <taxon>Dikarya</taxon>
        <taxon>Ascomycota</taxon>
        <taxon>Pezizomycotina</taxon>
        <taxon>Sordariomycetes</taxon>
        <taxon>Hypocreomycetidae</taxon>
        <taxon>Microascales</taxon>
        <taxon>Ceratocystidaceae</taxon>
        <taxon>Ceratocystis</taxon>
    </lineage>
</organism>
<dbReference type="SUPFAM" id="SSF54001">
    <property type="entry name" value="Cysteine proteinases"/>
    <property type="match status" value="1"/>
</dbReference>
<dbReference type="GO" id="GO:0005634">
    <property type="term" value="C:nucleus"/>
    <property type="evidence" value="ECO:0007669"/>
    <property type="project" value="UniProtKB-SubCell"/>
</dbReference>
<name>A0A2C5W125_9PEZI</name>
<sequence>MSIVDISKRIVQSLWDPEPTNDRLHNVPVWCLGCSYDLSSSKAPPIKPPPHTAAKYTATIALDTSSTGGSTSPENVPEEDNLDNIEAVEDIQSASDDLVETTASDLPVTKTESPDGGWPVAFLDDFESRLWMTYRSNFQTILKSSDPGATGALSLSVRIKSQLSDQNGFTSDSGWGCMIRTGQSLLANTMAIHALGREWRLGHYDHAERSIISQFADDPEAPYSIHNFVKHGAEACGKYPGEWFGPSATARCIQSLVNERELDLRVYSTGDSADVYEDRFMQVAKPDGIKFIPTLVLVTTRLGIDKITTVYWEALVATLQMQQSVGIAGGRPSSSYYFVGVQGMFLYYLDPHVTQPALQFHKNVSEYEPGELSTCHTRRLRKLHLKEMDPSMLIGFFIRSEDEWREWRAGVKHVQGRPVISVFDRNPLGDVNERAEAIDEVESMSEADGLEDDD</sequence>
<keyword evidence="7" id="KW-0788">Thiol protease</keyword>
<keyword evidence="9" id="KW-0072">Autophagy</keyword>
<dbReference type="GO" id="GO:0019786">
    <property type="term" value="F:protein-phosphatidylethanolamide deconjugating activity"/>
    <property type="evidence" value="ECO:0007669"/>
    <property type="project" value="InterPro"/>
</dbReference>